<dbReference type="GO" id="GO:0006611">
    <property type="term" value="P:protein export from nucleus"/>
    <property type="evidence" value="ECO:0007669"/>
    <property type="project" value="TreeGrafter"/>
</dbReference>
<evidence type="ECO:0000256" key="2">
    <source>
        <dbReference type="ARBA" id="ARBA00023242"/>
    </source>
</evidence>
<feature type="compositionally biased region" description="Basic and acidic residues" evidence="3">
    <location>
        <begin position="282"/>
        <end position="295"/>
    </location>
</feature>
<feature type="region of interest" description="Disordered" evidence="3">
    <location>
        <begin position="249"/>
        <end position="332"/>
    </location>
</feature>
<sequence length="332" mass="36712">MTDTKKADETVKVPLVSPFTKKPTIIGKGQNNEKSEEEVPKVVAPSGFVFGAKLADRVTNGFTKKQEDGPKDASSIFKQFSTNSSGGLFCKPASTSEDSSNVFKPFGGFSDVKGKQVELETPAETITGEEGERNVLHAACKFYIFDKETKSWQERGNGVLRINQSMEDAHSYRIIGRATGNQRVCVNSKIFADMMLERVSDKRIKISAMSPDSDIPQLVVIQSSPQVIAQIDEKLDQLITLAKSNKRKRKMNFSQDEVAAKRDNGIETVDEEPSFAESSFEAEAKDSDESVGKDEDTADNDEEEESRTDDYKTDSVEENGSAKESEDTKKEE</sequence>
<evidence type="ECO:0000313" key="6">
    <source>
        <dbReference type="Proteomes" id="UP000614601"/>
    </source>
</evidence>
<comment type="subcellular location">
    <subcellularLocation>
        <location evidence="1">Nucleus</location>
    </subcellularLocation>
</comment>
<evidence type="ECO:0000259" key="4">
    <source>
        <dbReference type="PROSITE" id="PS50196"/>
    </source>
</evidence>
<keyword evidence="6" id="KW-1185">Reference proteome</keyword>
<dbReference type="PANTHER" id="PTHR23138">
    <property type="entry name" value="RAN BINDING PROTEIN"/>
    <property type="match status" value="1"/>
</dbReference>
<dbReference type="EMBL" id="CAJFDH010000002">
    <property type="protein sequence ID" value="CAD5212458.1"/>
    <property type="molecule type" value="Genomic_DNA"/>
</dbReference>
<feature type="compositionally biased region" description="Basic and acidic residues" evidence="3">
    <location>
        <begin position="308"/>
        <end position="332"/>
    </location>
</feature>
<dbReference type="Proteomes" id="UP000614601">
    <property type="component" value="Unassembled WGS sequence"/>
</dbReference>
<dbReference type="SUPFAM" id="SSF50729">
    <property type="entry name" value="PH domain-like"/>
    <property type="match status" value="1"/>
</dbReference>
<dbReference type="PANTHER" id="PTHR23138:SF142">
    <property type="entry name" value="RAN-BINDING PROTEIN 3B-RELATED"/>
    <property type="match status" value="1"/>
</dbReference>
<evidence type="ECO:0000256" key="1">
    <source>
        <dbReference type="ARBA" id="ARBA00004123"/>
    </source>
</evidence>
<reference evidence="5" key="1">
    <citation type="submission" date="2020-09" db="EMBL/GenBank/DDBJ databases">
        <authorList>
            <person name="Kikuchi T."/>
        </authorList>
    </citation>
    <scope>NUCLEOTIDE SEQUENCE</scope>
    <source>
        <strain evidence="5">SH1</strain>
    </source>
</reference>
<dbReference type="Pfam" id="PF00638">
    <property type="entry name" value="Ran_BP1"/>
    <property type="match status" value="1"/>
</dbReference>
<dbReference type="Gene3D" id="2.30.29.30">
    <property type="entry name" value="Pleckstrin-homology domain (PH domain)/Phosphotyrosine-binding domain (PTB)"/>
    <property type="match status" value="1"/>
</dbReference>
<dbReference type="OrthoDB" id="185618at2759"/>
<dbReference type="CDD" id="cd13180">
    <property type="entry name" value="RanBD_RanBP3"/>
    <property type="match status" value="1"/>
</dbReference>
<dbReference type="GO" id="GO:0005634">
    <property type="term" value="C:nucleus"/>
    <property type="evidence" value="ECO:0007669"/>
    <property type="project" value="UniProtKB-SubCell"/>
</dbReference>
<feature type="domain" description="RanBD1" evidence="4">
    <location>
        <begin position="102"/>
        <end position="197"/>
    </location>
</feature>
<evidence type="ECO:0000256" key="3">
    <source>
        <dbReference type="SAM" id="MobiDB-lite"/>
    </source>
</evidence>
<accession>A0A811KAU7</accession>
<dbReference type="SMART" id="SM00160">
    <property type="entry name" value="RanBD"/>
    <property type="match status" value="1"/>
</dbReference>
<feature type="compositionally biased region" description="Acidic residues" evidence="3">
    <location>
        <begin position="296"/>
        <end position="307"/>
    </location>
</feature>
<dbReference type="Proteomes" id="UP000783686">
    <property type="component" value="Unassembled WGS sequence"/>
</dbReference>
<organism evidence="5 6">
    <name type="scientific">Bursaphelenchus okinawaensis</name>
    <dbReference type="NCBI Taxonomy" id="465554"/>
    <lineage>
        <taxon>Eukaryota</taxon>
        <taxon>Metazoa</taxon>
        <taxon>Ecdysozoa</taxon>
        <taxon>Nematoda</taxon>
        <taxon>Chromadorea</taxon>
        <taxon>Rhabditida</taxon>
        <taxon>Tylenchina</taxon>
        <taxon>Tylenchomorpha</taxon>
        <taxon>Aphelenchoidea</taxon>
        <taxon>Aphelenchoididae</taxon>
        <taxon>Bursaphelenchus</taxon>
    </lineage>
</organism>
<protein>
    <recommendedName>
        <fullName evidence="4">RanBD1 domain-containing protein</fullName>
    </recommendedName>
</protein>
<dbReference type="AlphaFoldDB" id="A0A811KAU7"/>
<dbReference type="InterPro" id="IPR045255">
    <property type="entry name" value="RanBP1-like"/>
</dbReference>
<dbReference type="InterPro" id="IPR011993">
    <property type="entry name" value="PH-like_dom_sf"/>
</dbReference>
<gene>
    <name evidence="5" type="ORF">BOKJ2_LOCUS4259</name>
</gene>
<evidence type="ECO:0000313" key="5">
    <source>
        <dbReference type="EMBL" id="CAD5212458.1"/>
    </source>
</evidence>
<name>A0A811KAU7_9BILA</name>
<proteinExistence type="predicted"/>
<dbReference type="PROSITE" id="PS50196">
    <property type="entry name" value="RANBD1"/>
    <property type="match status" value="1"/>
</dbReference>
<comment type="caution">
    <text evidence="5">The sequence shown here is derived from an EMBL/GenBank/DDBJ whole genome shotgun (WGS) entry which is preliminary data.</text>
</comment>
<dbReference type="EMBL" id="CAJFCW020000002">
    <property type="protein sequence ID" value="CAG9096135.1"/>
    <property type="molecule type" value="Genomic_DNA"/>
</dbReference>
<keyword evidence="2" id="KW-0539">Nucleus</keyword>
<dbReference type="InterPro" id="IPR000156">
    <property type="entry name" value="Ran_bind_dom"/>
</dbReference>